<feature type="transmembrane region" description="Helical" evidence="10">
    <location>
        <begin position="41"/>
        <end position="65"/>
    </location>
</feature>
<keyword evidence="8 9" id="KW-0807">Transducer</keyword>
<dbReference type="PRINTS" id="PR00237">
    <property type="entry name" value="GPCRRHODOPSN"/>
</dbReference>
<evidence type="ECO:0000256" key="8">
    <source>
        <dbReference type="ARBA" id="ARBA00023224"/>
    </source>
</evidence>
<dbReference type="AlphaFoldDB" id="A0A9J6BR44"/>
<keyword evidence="3 9" id="KW-0812">Transmembrane</keyword>
<proteinExistence type="inferred from homology"/>
<feature type="transmembrane region" description="Helical" evidence="10">
    <location>
        <begin position="213"/>
        <end position="236"/>
    </location>
</feature>
<evidence type="ECO:0000313" key="13">
    <source>
        <dbReference type="Proteomes" id="UP001107558"/>
    </source>
</evidence>
<evidence type="ECO:0000256" key="6">
    <source>
        <dbReference type="ARBA" id="ARBA00023136"/>
    </source>
</evidence>
<dbReference type="InterPro" id="IPR000611">
    <property type="entry name" value="NPY_rcpt"/>
</dbReference>
<keyword evidence="6 10" id="KW-0472">Membrane</keyword>
<feature type="transmembrane region" description="Helical" evidence="10">
    <location>
        <begin position="311"/>
        <end position="335"/>
    </location>
</feature>
<dbReference type="FunFam" id="1.20.1070.10:FF:000373">
    <property type="entry name" value="Neuropeptide F receptor"/>
    <property type="match status" value="1"/>
</dbReference>
<evidence type="ECO:0000256" key="4">
    <source>
        <dbReference type="ARBA" id="ARBA00022989"/>
    </source>
</evidence>
<gene>
    <name evidence="12" type="ORF">PVAND_002076</name>
</gene>
<evidence type="ECO:0000256" key="3">
    <source>
        <dbReference type="ARBA" id="ARBA00022692"/>
    </source>
</evidence>
<dbReference type="PANTHER" id="PTHR24235:SF30">
    <property type="entry name" value="NEUROPEPTIDE F RECEPTOR"/>
    <property type="match status" value="1"/>
</dbReference>
<dbReference type="GO" id="GO:0004983">
    <property type="term" value="F:neuropeptide Y receptor activity"/>
    <property type="evidence" value="ECO:0007669"/>
    <property type="project" value="InterPro"/>
</dbReference>
<keyword evidence="5 9" id="KW-0297">G-protein coupled receptor</keyword>
<reference evidence="12" key="1">
    <citation type="submission" date="2021-03" db="EMBL/GenBank/DDBJ databases">
        <title>Chromosome level genome of the anhydrobiotic midge Polypedilum vanderplanki.</title>
        <authorList>
            <person name="Yoshida Y."/>
            <person name="Kikawada T."/>
            <person name="Gusev O."/>
        </authorList>
    </citation>
    <scope>NUCLEOTIDE SEQUENCE</scope>
    <source>
        <strain evidence="12">NIAS01</strain>
        <tissue evidence="12">Whole body or cell culture</tissue>
    </source>
</reference>
<dbReference type="Gene3D" id="1.20.1070.10">
    <property type="entry name" value="Rhodopsin 7-helix transmembrane proteins"/>
    <property type="match status" value="1"/>
</dbReference>
<feature type="transmembrane region" description="Helical" evidence="10">
    <location>
        <begin position="118"/>
        <end position="137"/>
    </location>
</feature>
<evidence type="ECO:0000256" key="10">
    <source>
        <dbReference type="SAM" id="Phobius"/>
    </source>
</evidence>
<comment type="caution">
    <text evidence="12">The sequence shown here is derived from an EMBL/GenBank/DDBJ whole genome shotgun (WGS) entry which is preliminary data.</text>
</comment>
<feature type="transmembrane region" description="Helical" evidence="10">
    <location>
        <begin position="158"/>
        <end position="178"/>
    </location>
</feature>
<protein>
    <recommendedName>
        <fullName evidence="11">G-protein coupled receptors family 1 profile domain-containing protein</fullName>
    </recommendedName>
</protein>
<feature type="domain" description="G-protein coupled receptors family 1 profile" evidence="11">
    <location>
        <begin position="56"/>
        <end position="332"/>
    </location>
</feature>
<dbReference type="CDD" id="cd15203">
    <property type="entry name" value="7tmA_NPYR-like"/>
    <property type="match status" value="1"/>
</dbReference>
<dbReference type="PANTHER" id="PTHR24235">
    <property type="entry name" value="NEUROPEPTIDE Y RECEPTOR"/>
    <property type="match status" value="1"/>
</dbReference>
<dbReference type="PROSITE" id="PS00237">
    <property type="entry name" value="G_PROTEIN_RECEP_F1_1"/>
    <property type="match status" value="1"/>
</dbReference>
<dbReference type="EMBL" id="JADBJN010000003">
    <property type="protein sequence ID" value="KAG5671907.1"/>
    <property type="molecule type" value="Genomic_DNA"/>
</dbReference>
<evidence type="ECO:0000256" key="1">
    <source>
        <dbReference type="ARBA" id="ARBA00004141"/>
    </source>
</evidence>
<dbReference type="OrthoDB" id="9046662at2759"/>
<dbReference type="PRINTS" id="PR01012">
    <property type="entry name" value="NRPEPTIDEYR"/>
</dbReference>
<organism evidence="12 13">
    <name type="scientific">Polypedilum vanderplanki</name>
    <name type="common">Sleeping chironomid midge</name>
    <dbReference type="NCBI Taxonomy" id="319348"/>
    <lineage>
        <taxon>Eukaryota</taxon>
        <taxon>Metazoa</taxon>
        <taxon>Ecdysozoa</taxon>
        <taxon>Arthropoda</taxon>
        <taxon>Hexapoda</taxon>
        <taxon>Insecta</taxon>
        <taxon>Pterygota</taxon>
        <taxon>Neoptera</taxon>
        <taxon>Endopterygota</taxon>
        <taxon>Diptera</taxon>
        <taxon>Nematocera</taxon>
        <taxon>Chironomoidea</taxon>
        <taxon>Chironomidae</taxon>
        <taxon>Chironominae</taxon>
        <taxon>Polypedilum</taxon>
        <taxon>Polypedilum</taxon>
    </lineage>
</organism>
<evidence type="ECO:0000256" key="2">
    <source>
        <dbReference type="ARBA" id="ARBA00010663"/>
    </source>
</evidence>
<feature type="transmembrane region" description="Helical" evidence="10">
    <location>
        <begin position="77"/>
        <end position="98"/>
    </location>
</feature>
<dbReference type="GO" id="GO:0016020">
    <property type="term" value="C:membrane"/>
    <property type="evidence" value="ECO:0007669"/>
    <property type="project" value="UniProtKB-SubCell"/>
</dbReference>
<comment type="subcellular location">
    <subcellularLocation>
        <location evidence="1">Membrane</location>
        <topology evidence="1">Multi-pass membrane protein</topology>
    </subcellularLocation>
</comment>
<dbReference type="InterPro" id="IPR017452">
    <property type="entry name" value="GPCR_Rhodpsn_7TM"/>
</dbReference>
<dbReference type="PROSITE" id="PS50262">
    <property type="entry name" value="G_PROTEIN_RECEP_F1_2"/>
    <property type="match status" value="1"/>
</dbReference>
<keyword evidence="7 9" id="KW-0675">Receptor</keyword>
<keyword evidence="13" id="KW-1185">Reference proteome</keyword>
<dbReference type="Pfam" id="PF00001">
    <property type="entry name" value="7tm_1"/>
    <property type="match status" value="1"/>
</dbReference>
<sequence>MESTHVNNNTKPQFSNNESQYADLIRRITLNRNFDEPANSILIAMYSFLIIIGSTGNILVVLAVLRNKSMQTARNIFIVNLAISDLLLCLVTMPLTLIEVLSRFWPLGNSVLVCKSIGALQGISIFVSTISITAISLDRYQVIVGCPAKDNLQMLGAVFILLGIWTIALLCAAPLFIYRKLHNYDINIPMLNVHKIYYCVEDWPDLPFFNGRVYYSIFSLTIQYFIPILVVTSAYLRIYLRLKKRILVSQNISSVDERIKQRRGQRTKRTNYLLISIALIFGISWLPLNFFNLYTDLYFSMNNTQLTQTTYIIYAACHMAGMSSACSNPLLYGWLNSNFRKEFNEILCCKKNGNDSYSASQKLRGGESSVVLRKKSCMHQQNGNKPKTELVKANNNEEVQEFTLTTNI</sequence>
<evidence type="ECO:0000259" key="11">
    <source>
        <dbReference type="PROSITE" id="PS50262"/>
    </source>
</evidence>
<evidence type="ECO:0000313" key="12">
    <source>
        <dbReference type="EMBL" id="KAG5671907.1"/>
    </source>
</evidence>
<comment type="similarity">
    <text evidence="2 9">Belongs to the G-protein coupled receptor 1 family.</text>
</comment>
<feature type="transmembrane region" description="Helical" evidence="10">
    <location>
        <begin position="272"/>
        <end position="291"/>
    </location>
</feature>
<evidence type="ECO:0000256" key="7">
    <source>
        <dbReference type="ARBA" id="ARBA00023170"/>
    </source>
</evidence>
<name>A0A9J6BR44_POLVA</name>
<evidence type="ECO:0000256" key="9">
    <source>
        <dbReference type="RuleBase" id="RU000688"/>
    </source>
</evidence>
<keyword evidence="4 10" id="KW-1133">Transmembrane helix</keyword>
<dbReference type="InterPro" id="IPR000276">
    <property type="entry name" value="GPCR_Rhodpsn"/>
</dbReference>
<evidence type="ECO:0000256" key="5">
    <source>
        <dbReference type="ARBA" id="ARBA00023040"/>
    </source>
</evidence>
<accession>A0A9J6BR44</accession>
<dbReference type="Proteomes" id="UP001107558">
    <property type="component" value="Chromosome 3"/>
</dbReference>
<dbReference type="SUPFAM" id="SSF81321">
    <property type="entry name" value="Family A G protein-coupled receptor-like"/>
    <property type="match status" value="1"/>
</dbReference>